<sequence length="98" mass="10869">MGLNKKLSQIIAGRKVTKTELKEGLLSIDFSDGSSLQIKTRGAITGEIRPGQYLQKVLENEEQLILEFDDKKRVEAILLNPGGSVILRNKNNALEYLG</sequence>
<dbReference type="Proteomes" id="UP000315925">
    <property type="component" value="Chromosome"/>
</dbReference>
<organism evidence="2 4">
    <name type="scientific">Methylacidiphilum kamchatkense Kam1</name>
    <dbReference type="NCBI Taxonomy" id="1202785"/>
    <lineage>
        <taxon>Bacteria</taxon>
        <taxon>Pseudomonadati</taxon>
        <taxon>Verrucomicrobiota</taxon>
        <taxon>Methylacidiphilae</taxon>
        <taxon>Methylacidiphilales</taxon>
        <taxon>Methylacidiphilaceae</taxon>
        <taxon>Methylacidiphilum (ex Ratnadevi et al. 2023)</taxon>
    </lineage>
</organism>
<accession>A0A0C1V380</accession>
<reference evidence="4" key="3">
    <citation type="submission" date="2019-03" db="EMBL/GenBank/DDBJ databases">
        <title>Complete genome of Methylacidiphilum kamchatkense Kam1.</title>
        <authorList>
            <person name="Kruse T."/>
            <person name="Murarilal Ratnadevi C."/>
            <person name="Erikstad H.-A."/>
            <person name="Birkeland N.-K."/>
        </authorList>
    </citation>
    <scope>NUCLEOTIDE SEQUENCE [LARGE SCALE GENOMIC DNA]</scope>
    <source>
        <strain evidence="4">kam1</strain>
    </source>
</reference>
<keyword evidence="3" id="KW-1185">Reference proteome</keyword>
<proteinExistence type="predicted"/>
<gene>
    <name evidence="1" type="ORF">A946_08185</name>
    <name evidence="2" type="ORF">kam1_908</name>
</gene>
<dbReference type="EMBL" id="CP037899">
    <property type="protein sequence ID" value="QDQ42147.1"/>
    <property type="molecule type" value="Genomic_DNA"/>
</dbReference>
<evidence type="ECO:0000313" key="3">
    <source>
        <dbReference type="Proteomes" id="UP000031594"/>
    </source>
</evidence>
<reference evidence="2" key="2">
    <citation type="journal article" date="2019" name="BMC Genomics">
        <title>Complete genome sequence analysis of the thermoacidophilic verrucomicrobial methanotroph 'Candidatus Methylacidiphilum kamchatkense' strain Kam1 and comparison with its closest relatives.</title>
        <authorList>
            <person name="Kruse T."/>
            <person name="Ratnadevi C.M."/>
            <person name="Erikstad H.A."/>
            <person name="Birkeland N.K."/>
        </authorList>
    </citation>
    <scope>NUCLEOTIDE SEQUENCE</scope>
    <source>
        <strain evidence="2">Kam1</strain>
    </source>
</reference>
<name>A0A0C1V380_9BACT</name>
<dbReference type="RefSeq" id="WP_039721773.1">
    <property type="nucleotide sequence ID" value="NZ_CP037899.1"/>
</dbReference>
<dbReference type="KEGG" id="mkc:kam1_908"/>
<dbReference type="OrthoDB" id="196633at2"/>
<reference evidence="1 3" key="1">
    <citation type="submission" date="2014-08" db="EMBL/GenBank/DDBJ databases">
        <title>Methylacidiphilum kamchatkense strain Kam1 draft genome sequence.</title>
        <authorList>
            <person name="Birkeland N.-K."/>
            <person name="Erikstad H.A."/>
        </authorList>
    </citation>
    <scope>NUCLEOTIDE SEQUENCE [LARGE SCALE GENOMIC DNA]</scope>
    <source>
        <strain evidence="1 3">Kam1</strain>
    </source>
</reference>
<evidence type="ECO:0000313" key="2">
    <source>
        <dbReference type="EMBL" id="QDQ42147.1"/>
    </source>
</evidence>
<dbReference type="AlphaFoldDB" id="A0A0C1V380"/>
<dbReference type="Proteomes" id="UP000031594">
    <property type="component" value="Unassembled WGS sequence"/>
</dbReference>
<dbReference type="STRING" id="1202785.A946_08185"/>
<evidence type="ECO:0000313" key="4">
    <source>
        <dbReference type="Proteomes" id="UP000315925"/>
    </source>
</evidence>
<dbReference type="EMBL" id="JQNX01000006">
    <property type="protein sequence ID" value="KIE58160.1"/>
    <property type="molecule type" value="Genomic_DNA"/>
</dbReference>
<protein>
    <submittedName>
        <fullName evidence="2">Uncharacterized protein</fullName>
    </submittedName>
</protein>
<evidence type="ECO:0000313" key="1">
    <source>
        <dbReference type="EMBL" id="KIE58160.1"/>
    </source>
</evidence>